<organism evidence="3 4">
    <name type="scientific">Actinomadura rudentiformis</name>
    <dbReference type="NCBI Taxonomy" id="359158"/>
    <lineage>
        <taxon>Bacteria</taxon>
        <taxon>Bacillati</taxon>
        <taxon>Actinomycetota</taxon>
        <taxon>Actinomycetes</taxon>
        <taxon>Streptosporangiales</taxon>
        <taxon>Thermomonosporaceae</taxon>
        <taxon>Actinomadura</taxon>
    </lineage>
</organism>
<gene>
    <name evidence="3" type="ORF">F8566_16955</name>
</gene>
<dbReference type="RefSeq" id="WP_151561200.1">
    <property type="nucleotide sequence ID" value="NZ_WBMT01000007.1"/>
</dbReference>
<keyword evidence="2" id="KW-1133">Transmembrane helix</keyword>
<accession>A0A6H9Z4Q3</accession>
<feature type="compositionally biased region" description="Low complexity" evidence="1">
    <location>
        <begin position="80"/>
        <end position="90"/>
    </location>
</feature>
<dbReference type="InterPro" id="IPR047789">
    <property type="entry name" value="CU044_5270-like"/>
</dbReference>
<evidence type="ECO:0000313" key="4">
    <source>
        <dbReference type="Proteomes" id="UP000468735"/>
    </source>
</evidence>
<dbReference type="NCBIfam" id="NF038083">
    <property type="entry name" value="CU044_5270_fam"/>
    <property type="match status" value="1"/>
</dbReference>
<sequence length="400" mass="42506">MTRDVLRMLAEARPQELDPEAPVDEGTRRAELTRAMTAPPRSTRVEAVAPARRRVRPMWGLGLVGAAAAAALVVATTATGPGDPGTVAGPKTGGTPKGEARTPVTMNAQTVLLSAAAGADKEALTTGAYWHVLRTNRAHHQVGKGENRYMIVTTDTDEGWTPNKPGGKAWGRQQYLGAKPLTAKDVAAWQRAGSPSSFKIDFSTRGGTVKPANYEVAPGKARTSSSKLVNDDKVFWLGRNVTMKDLRDLPADPKRLKASLLRWYGGHSTETTSEPMKADDWLWAVTKGLITDMPVTPQVRAGAFRMLAQLKSIKAVGPVQDGAGRTGTALVLLERTKNYGTLEHRLIIDEARGRALGYDIVSLKPSGADAMPAGSLLSSSTIDEAGWTNVAPTKADAAGG</sequence>
<dbReference type="EMBL" id="WBMT01000007">
    <property type="protein sequence ID" value="KAB2348472.1"/>
    <property type="molecule type" value="Genomic_DNA"/>
</dbReference>
<proteinExistence type="predicted"/>
<feature type="region of interest" description="Disordered" evidence="1">
    <location>
        <begin position="80"/>
        <end position="101"/>
    </location>
</feature>
<keyword evidence="2" id="KW-0812">Transmembrane</keyword>
<evidence type="ECO:0000256" key="2">
    <source>
        <dbReference type="SAM" id="Phobius"/>
    </source>
</evidence>
<evidence type="ECO:0000256" key="1">
    <source>
        <dbReference type="SAM" id="MobiDB-lite"/>
    </source>
</evidence>
<reference evidence="3 4" key="1">
    <citation type="submission" date="2019-09" db="EMBL/GenBank/DDBJ databases">
        <title>Actinomadura physcomitrii sp. nov., a novel actinomycete isolated from moss [Physcomitrium sphaericum (Ludw) Fuernr].</title>
        <authorList>
            <person name="Zhuang X."/>
            <person name="Liu C."/>
        </authorList>
    </citation>
    <scope>NUCLEOTIDE SEQUENCE [LARGE SCALE GENOMIC DNA]</scope>
    <source>
        <strain evidence="3 4">HMC1</strain>
    </source>
</reference>
<keyword evidence="2" id="KW-0472">Membrane</keyword>
<dbReference type="AlphaFoldDB" id="A0A6H9Z4Q3"/>
<comment type="caution">
    <text evidence="3">The sequence shown here is derived from an EMBL/GenBank/DDBJ whole genome shotgun (WGS) entry which is preliminary data.</text>
</comment>
<dbReference type="Proteomes" id="UP000468735">
    <property type="component" value="Unassembled WGS sequence"/>
</dbReference>
<evidence type="ECO:0008006" key="5">
    <source>
        <dbReference type="Google" id="ProtNLM"/>
    </source>
</evidence>
<evidence type="ECO:0000313" key="3">
    <source>
        <dbReference type="EMBL" id="KAB2348472.1"/>
    </source>
</evidence>
<dbReference type="OrthoDB" id="3467914at2"/>
<keyword evidence="4" id="KW-1185">Reference proteome</keyword>
<protein>
    <recommendedName>
        <fullName evidence="5">CU044_5270 family protein</fullName>
    </recommendedName>
</protein>
<name>A0A6H9Z4Q3_9ACTN</name>
<feature type="transmembrane region" description="Helical" evidence="2">
    <location>
        <begin position="59"/>
        <end position="78"/>
    </location>
</feature>